<protein>
    <recommendedName>
        <fullName evidence="8">Auxin-responsive protein</fullName>
    </recommendedName>
</protein>
<dbReference type="PANTHER" id="PTHR31734">
    <property type="entry name" value="AUXIN-RESPONSIVE PROTEIN IAA17"/>
    <property type="match status" value="1"/>
</dbReference>
<reference evidence="11" key="1">
    <citation type="submission" date="2022-03" db="EMBL/GenBank/DDBJ databases">
        <title>A functionally conserved STORR gene fusion in Papaver species that diverged 16.8 million years ago.</title>
        <authorList>
            <person name="Catania T."/>
        </authorList>
    </citation>
    <scope>NUCLEOTIDE SEQUENCE</scope>
    <source>
        <strain evidence="11">S-191538</strain>
    </source>
</reference>
<evidence type="ECO:0000256" key="8">
    <source>
        <dbReference type="RuleBase" id="RU004549"/>
    </source>
</evidence>
<accession>A0AA41VI29</accession>
<dbReference type="InterPro" id="IPR003311">
    <property type="entry name" value="AUX_IAA"/>
</dbReference>
<comment type="similarity">
    <text evidence="2 8">Belongs to the Aux/IAA family.</text>
</comment>
<dbReference type="PROSITE" id="PS51745">
    <property type="entry name" value="PB1"/>
    <property type="match status" value="1"/>
</dbReference>
<evidence type="ECO:0000256" key="6">
    <source>
        <dbReference type="ARBA" id="ARBA00023242"/>
    </source>
</evidence>
<evidence type="ECO:0000256" key="1">
    <source>
        <dbReference type="ARBA" id="ARBA00004123"/>
    </source>
</evidence>
<gene>
    <name evidence="11" type="ORF">MKW94_000175</name>
</gene>
<evidence type="ECO:0000256" key="4">
    <source>
        <dbReference type="ARBA" id="ARBA00023015"/>
    </source>
</evidence>
<dbReference type="PANTHER" id="PTHR31734:SF2">
    <property type="entry name" value="AUXIN-RESPONSIVE PROTEIN IAA26"/>
    <property type="match status" value="1"/>
</dbReference>
<evidence type="ECO:0000256" key="7">
    <source>
        <dbReference type="ARBA" id="ARBA00023294"/>
    </source>
</evidence>
<comment type="subunit">
    <text evidence="8">Homodimers and heterodimers.</text>
</comment>
<feature type="region of interest" description="Disordered" evidence="9">
    <location>
        <begin position="104"/>
        <end position="124"/>
    </location>
</feature>
<keyword evidence="7 8" id="KW-0927">Auxin signaling pathway</keyword>
<keyword evidence="12" id="KW-1185">Reference proteome</keyword>
<evidence type="ECO:0000256" key="2">
    <source>
        <dbReference type="ARBA" id="ARBA00006728"/>
    </source>
</evidence>
<evidence type="ECO:0000313" key="11">
    <source>
        <dbReference type="EMBL" id="MCL7041675.1"/>
    </source>
</evidence>
<dbReference type="GO" id="GO:0005634">
    <property type="term" value="C:nucleus"/>
    <property type="evidence" value="ECO:0007669"/>
    <property type="project" value="UniProtKB-SubCell"/>
</dbReference>
<feature type="compositionally biased region" description="Low complexity" evidence="9">
    <location>
        <begin position="56"/>
        <end position="65"/>
    </location>
</feature>
<dbReference type="GO" id="GO:0009734">
    <property type="term" value="P:auxin-activated signaling pathway"/>
    <property type="evidence" value="ECO:0007669"/>
    <property type="project" value="UniProtKB-UniRule"/>
</dbReference>
<comment type="caution">
    <text evidence="11">The sequence shown here is derived from an EMBL/GenBank/DDBJ whole genome shotgun (WGS) entry which is preliminary data.</text>
</comment>
<keyword evidence="5 8" id="KW-0804">Transcription</keyword>
<evidence type="ECO:0000256" key="3">
    <source>
        <dbReference type="ARBA" id="ARBA00022491"/>
    </source>
</evidence>
<keyword evidence="3 8" id="KW-0678">Repressor</keyword>
<feature type="compositionally biased region" description="Polar residues" evidence="9">
    <location>
        <begin position="159"/>
        <end position="194"/>
    </location>
</feature>
<comment type="subcellular location">
    <subcellularLocation>
        <location evidence="1 8">Nucleus</location>
    </subcellularLocation>
</comment>
<dbReference type="EMBL" id="JAJJMA010226240">
    <property type="protein sequence ID" value="MCL7041675.1"/>
    <property type="molecule type" value="Genomic_DNA"/>
</dbReference>
<feature type="compositionally biased region" description="Basic and acidic residues" evidence="9">
    <location>
        <begin position="28"/>
        <end position="37"/>
    </location>
</feature>
<keyword evidence="4 8" id="KW-0805">Transcription regulation</keyword>
<dbReference type="Pfam" id="PF02309">
    <property type="entry name" value="AUX_IAA"/>
    <property type="match status" value="2"/>
</dbReference>
<feature type="region of interest" description="Disordered" evidence="9">
    <location>
        <begin position="46"/>
        <end position="65"/>
    </location>
</feature>
<feature type="compositionally biased region" description="Polar residues" evidence="9">
    <location>
        <begin position="111"/>
        <end position="124"/>
    </location>
</feature>
<evidence type="ECO:0000256" key="5">
    <source>
        <dbReference type="ARBA" id="ARBA00023163"/>
    </source>
</evidence>
<sequence length="369" mass="39699">MECGDSRTGGESSPQLLDLIPGWGGGGNERRNFGGSEERKLELKLGPPGEEDWFSNGNNNNNNNNKDIVAKSSSLYLGGSGCSSKTLNNNSSTKRGFQDTIHHETTDDNKTVLSSNPSTSYAPANATITNNTIHQKRPVVGWPPVKSFLRFPQNQSTVLKNSSQNNDKNKVLSTPATSSGPANATITNTTSQKRTAAAPVVGWPPVRSFRKNLTNKPAATSTGSPNEVPSKEIKAKQAETVVKKGMMVKINMDGVPIGRKVDLNALDSYEKLSSAVDQLFRDLLAAQKDSSADLNCPHVNEAKAITGLLDGSGEYTLVYEDNEGDRMLVGDVPWGMFAATVKRLRVLKTTELSTLHIGNNSKQGKPVET</sequence>
<feature type="region of interest" description="Disordered" evidence="9">
    <location>
        <begin position="1"/>
        <end position="37"/>
    </location>
</feature>
<feature type="compositionally biased region" description="Polar residues" evidence="9">
    <location>
        <begin position="211"/>
        <end position="227"/>
    </location>
</feature>
<comment type="function">
    <text evidence="8">Aux/IAA proteins are short-lived transcriptional factors that function as repressors of early auxin response genes at low auxin concentrations.</text>
</comment>
<feature type="region of interest" description="Disordered" evidence="9">
    <location>
        <begin position="159"/>
        <end position="232"/>
    </location>
</feature>
<name>A0AA41VI29_PAPNU</name>
<dbReference type="AlphaFoldDB" id="A0AA41VI29"/>
<evidence type="ECO:0000313" key="12">
    <source>
        <dbReference type="Proteomes" id="UP001177140"/>
    </source>
</evidence>
<organism evidence="11 12">
    <name type="scientific">Papaver nudicaule</name>
    <name type="common">Iceland poppy</name>
    <dbReference type="NCBI Taxonomy" id="74823"/>
    <lineage>
        <taxon>Eukaryota</taxon>
        <taxon>Viridiplantae</taxon>
        <taxon>Streptophyta</taxon>
        <taxon>Embryophyta</taxon>
        <taxon>Tracheophyta</taxon>
        <taxon>Spermatophyta</taxon>
        <taxon>Magnoliopsida</taxon>
        <taxon>Ranunculales</taxon>
        <taxon>Papaveraceae</taxon>
        <taxon>Papaveroideae</taxon>
        <taxon>Papaver</taxon>
    </lineage>
</organism>
<evidence type="ECO:0000259" key="10">
    <source>
        <dbReference type="PROSITE" id="PS51745"/>
    </source>
</evidence>
<dbReference type="Proteomes" id="UP001177140">
    <property type="component" value="Unassembled WGS sequence"/>
</dbReference>
<feature type="domain" description="PB1" evidence="10">
    <location>
        <begin position="245"/>
        <end position="354"/>
    </location>
</feature>
<dbReference type="Gene3D" id="3.10.20.90">
    <property type="entry name" value="Phosphatidylinositol 3-kinase Catalytic Subunit, Chain A, domain 1"/>
    <property type="match status" value="1"/>
</dbReference>
<keyword evidence="6 8" id="KW-0539">Nucleus</keyword>
<dbReference type="GO" id="GO:0006355">
    <property type="term" value="P:regulation of DNA-templated transcription"/>
    <property type="evidence" value="ECO:0007669"/>
    <property type="project" value="InterPro"/>
</dbReference>
<proteinExistence type="inferred from homology"/>
<dbReference type="InterPro" id="IPR033389">
    <property type="entry name" value="AUX/IAA_dom"/>
</dbReference>
<dbReference type="InterPro" id="IPR053793">
    <property type="entry name" value="PB1-like"/>
</dbReference>
<evidence type="ECO:0000256" key="9">
    <source>
        <dbReference type="SAM" id="MobiDB-lite"/>
    </source>
</evidence>
<dbReference type="SUPFAM" id="SSF54277">
    <property type="entry name" value="CAD &amp; PB1 domains"/>
    <property type="match status" value="1"/>
</dbReference>
<dbReference type="FunFam" id="3.10.20.90:FF:000225">
    <property type="entry name" value="Auxin-responsive protein"/>
    <property type="match status" value="1"/>
</dbReference>